<dbReference type="InterPro" id="IPR036427">
    <property type="entry name" value="Bromodomain-like_sf"/>
</dbReference>
<dbReference type="SUPFAM" id="SSF63763">
    <property type="entry name" value="SAND domain-like"/>
    <property type="match status" value="2"/>
</dbReference>
<feature type="domain" description="HSR" evidence="7">
    <location>
        <begin position="1"/>
        <end position="109"/>
    </location>
</feature>
<dbReference type="SMART" id="SM00258">
    <property type="entry name" value="SAND"/>
    <property type="match status" value="2"/>
</dbReference>
<evidence type="ECO:0000259" key="6">
    <source>
        <dbReference type="PROSITE" id="PS50864"/>
    </source>
</evidence>
<feature type="compositionally biased region" description="Basic and acidic residues" evidence="4">
    <location>
        <begin position="235"/>
        <end position="244"/>
    </location>
</feature>
<dbReference type="InterPro" id="IPR000770">
    <property type="entry name" value="SAND_dom"/>
</dbReference>
<evidence type="ECO:0000259" key="7">
    <source>
        <dbReference type="PROSITE" id="PS51414"/>
    </source>
</evidence>
<dbReference type="SUPFAM" id="SSF47370">
    <property type="entry name" value="Bromodomain"/>
    <property type="match status" value="1"/>
</dbReference>
<dbReference type="PROSITE" id="PS51414">
    <property type="entry name" value="HSR"/>
    <property type="match status" value="1"/>
</dbReference>
<dbReference type="Gene3D" id="3.10.390.10">
    <property type="entry name" value="SAND domain-like"/>
    <property type="match status" value="2"/>
</dbReference>
<dbReference type="InterPro" id="IPR043563">
    <property type="entry name" value="Sp110/Sp140/Sp140L-like"/>
</dbReference>
<dbReference type="SMART" id="SM00297">
    <property type="entry name" value="BROMO"/>
    <property type="match status" value="1"/>
</dbReference>
<evidence type="ECO:0000256" key="1">
    <source>
        <dbReference type="ARBA" id="ARBA00022553"/>
    </source>
</evidence>
<dbReference type="PROSITE" id="PS50864">
    <property type="entry name" value="SAND"/>
    <property type="match status" value="2"/>
</dbReference>
<keyword evidence="2 3" id="KW-0103">Bromodomain</keyword>
<dbReference type="SUPFAM" id="SSF57903">
    <property type="entry name" value="FYVE/PHD zinc finger"/>
    <property type="match status" value="1"/>
</dbReference>
<evidence type="ECO:0000256" key="2">
    <source>
        <dbReference type="ARBA" id="ARBA00023117"/>
    </source>
</evidence>
<evidence type="ECO:0000256" key="3">
    <source>
        <dbReference type="PROSITE-ProRule" id="PRU00035"/>
    </source>
</evidence>
<accession>A0AAD6AWC2</accession>
<evidence type="ECO:0000259" key="5">
    <source>
        <dbReference type="PROSITE" id="PS50014"/>
    </source>
</evidence>
<dbReference type="InterPro" id="IPR001487">
    <property type="entry name" value="Bromodomain"/>
</dbReference>
<dbReference type="GO" id="GO:0008270">
    <property type="term" value="F:zinc ion binding"/>
    <property type="evidence" value="ECO:0007669"/>
    <property type="project" value="UniProtKB-KW"/>
</dbReference>
<feature type="compositionally biased region" description="Acidic residues" evidence="4">
    <location>
        <begin position="202"/>
        <end position="215"/>
    </location>
</feature>
<dbReference type="PROSITE" id="PS50014">
    <property type="entry name" value="BROMODOMAIN_2"/>
    <property type="match status" value="1"/>
</dbReference>
<dbReference type="Gene3D" id="3.30.40.10">
    <property type="entry name" value="Zinc/RING finger domain, C3HC4 (zinc finger)"/>
    <property type="match status" value="1"/>
</dbReference>
<gene>
    <name evidence="8" type="ORF">JOQ06_010688</name>
</gene>
<dbReference type="GO" id="GO:0005634">
    <property type="term" value="C:nucleus"/>
    <property type="evidence" value="ECO:0007669"/>
    <property type="project" value="InterPro"/>
</dbReference>
<dbReference type="Pfam" id="PF01342">
    <property type="entry name" value="SAND"/>
    <property type="match status" value="2"/>
</dbReference>
<dbReference type="CDD" id="cd04369">
    <property type="entry name" value="Bromodomain"/>
    <property type="match status" value="1"/>
</dbReference>
<dbReference type="GO" id="GO:0003677">
    <property type="term" value="F:DNA binding"/>
    <property type="evidence" value="ECO:0007669"/>
    <property type="project" value="InterPro"/>
</dbReference>
<feature type="domain" description="SAND" evidence="6">
    <location>
        <begin position="118"/>
        <end position="196"/>
    </location>
</feature>
<dbReference type="AlphaFoldDB" id="A0AAD6AWC2"/>
<dbReference type="PANTHER" id="PTHR46386">
    <property type="entry name" value="NUCLEAR BODY PROTEIN SP140"/>
    <property type="match status" value="1"/>
</dbReference>
<evidence type="ECO:0000313" key="9">
    <source>
        <dbReference type="Proteomes" id="UP001219934"/>
    </source>
</evidence>
<dbReference type="EMBL" id="JAPTMU010000014">
    <property type="protein sequence ID" value="KAJ4932263.1"/>
    <property type="molecule type" value="Genomic_DNA"/>
</dbReference>
<dbReference type="PRINTS" id="PR00503">
    <property type="entry name" value="BROMODOMAIN"/>
</dbReference>
<feature type="domain" description="Bromo" evidence="5">
    <location>
        <begin position="395"/>
        <end position="448"/>
    </location>
</feature>
<dbReference type="Proteomes" id="UP001219934">
    <property type="component" value="Unassembled WGS sequence"/>
</dbReference>
<dbReference type="InterPro" id="IPR011011">
    <property type="entry name" value="Znf_FYVE_PHD"/>
</dbReference>
<dbReference type="InterPro" id="IPR010919">
    <property type="entry name" value="SAND-like_dom_sf"/>
</dbReference>
<feature type="domain" description="SAND" evidence="6">
    <location>
        <begin position="235"/>
        <end position="318"/>
    </location>
</feature>
<dbReference type="InterPro" id="IPR013083">
    <property type="entry name" value="Znf_RING/FYVE/PHD"/>
</dbReference>
<keyword evidence="9" id="KW-1185">Reference proteome</keyword>
<protein>
    <recommendedName>
        <fullName evidence="10">Nuclear body protein SP140-like protein</fullName>
    </recommendedName>
</protein>
<feature type="compositionally biased region" description="Low complexity" evidence="4">
    <location>
        <begin position="216"/>
        <end position="227"/>
    </location>
</feature>
<dbReference type="GO" id="GO:0000981">
    <property type="term" value="F:DNA-binding transcription factor activity, RNA polymerase II-specific"/>
    <property type="evidence" value="ECO:0007669"/>
    <property type="project" value="TreeGrafter"/>
</dbReference>
<evidence type="ECO:0008006" key="10">
    <source>
        <dbReference type="Google" id="ProtNLM"/>
    </source>
</evidence>
<name>A0AAD6AWC2_9TELE</name>
<dbReference type="Pfam" id="PF03172">
    <property type="entry name" value="HSR"/>
    <property type="match status" value="1"/>
</dbReference>
<keyword evidence="1" id="KW-0597">Phosphoprotein</keyword>
<dbReference type="Pfam" id="PF00439">
    <property type="entry name" value="Bromodomain"/>
    <property type="match status" value="1"/>
</dbReference>
<dbReference type="PANTHER" id="PTHR46386:SF1">
    <property type="entry name" value="NUCLEAR BODY PROTEIN SP140-LIKE PROTEIN"/>
    <property type="match status" value="1"/>
</dbReference>
<feature type="region of interest" description="Disordered" evidence="4">
    <location>
        <begin position="199"/>
        <end position="244"/>
    </location>
</feature>
<dbReference type="Gene3D" id="1.20.920.10">
    <property type="entry name" value="Bromodomain-like"/>
    <property type="match status" value="1"/>
</dbReference>
<sequence length="474" mass="54769">MELIDWLRDNQLLQFFRRNKTEMSCMENPQTFLRQLRDHDLLLDKTYEKVIRMQSIKKIKNGLYEILDRLERKQPQDIRAFWTCVFKETILNEYPTLRLLRNDLMNASPLKKGEKNDIWNWDLYKSQLPVTCGEKEGILSRKRLADGEKCIAVGRQWFSPGEFESFAGKDSSKNWKMTIKCLDTTLGKLIQTKKTLFPTDDVTTEEEDEDEDSDQDSSSSTDISTAGTDEEGEREEQTDASHDSGRKVFKVTCGPLAGDLHKKRFATAILGKSIRTETRWMTPKQFMLEACPTYFSWKKDIECEGKALGDHIKANILRIHEVRCDCKLCKPGSKDLDDEENDDECFICKTEEEDKFVMCDTCPRSFHQKCHLPHVEDKIIRADKDQIFASNPCGLERYSSVIKTPMWLDNVAGKLQKKLYQTVGEFVSDVQLIFSNSASYNQDTAGYLAMGNRLKELFDKEFNSVFNISEQTVG</sequence>
<comment type="caution">
    <text evidence="8">The sequence shown here is derived from an EMBL/GenBank/DDBJ whole genome shotgun (WGS) entry which is preliminary data.</text>
</comment>
<reference evidence="8" key="1">
    <citation type="submission" date="2022-11" db="EMBL/GenBank/DDBJ databases">
        <title>Chromosome-level genome of Pogonophryne albipinna.</title>
        <authorList>
            <person name="Jo E."/>
        </authorList>
    </citation>
    <scope>NUCLEOTIDE SEQUENCE</scope>
    <source>
        <strain evidence="8">SGF0006</strain>
        <tissue evidence="8">Muscle</tissue>
    </source>
</reference>
<dbReference type="InterPro" id="IPR004865">
    <property type="entry name" value="HSR_dom"/>
</dbReference>
<proteinExistence type="predicted"/>
<evidence type="ECO:0000256" key="4">
    <source>
        <dbReference type="SAM" id="MobiDB-lite"/>
    </source>
</evidence>
<organism evidence="8 9">
    <name type="scientific">Pogonophryne albipinna</name>
    <dbReference type="NCBI Taxonomy" id="1090488"/>
    <lineage>
        <taxon>Eukaryota</taxon>
        <taxon>Metazoa</taxon>
        <taxon>Chordata</taxon>
        <taxon>Craniata</taxon>
        <taxon>Vertebrata</taxon>
        <taxon>Euteleostomi</taxon>
        <taxon>Actinopterygii</taxon>
        <taxon>Neopterygii</taxon>
        <taxon>Teleostei</taxon>
        <taxon>Neoteleostei</taxon>
        <taxon>Acanthomorphata</taxon>
        <taxon>Eupercaria</taxon>
        <taxon>Perciformes</taxon>
        <taxon>Notothenioidei</taxon>
        <taxon>Pogonophryne</taxon>
    </lineage>
</organism>
<evidence type="ECO:0000313" key="8">
    <source>
        <dbReference type="EMBL" id="KAJ4932263.1"/>
    </source>
</evidence>